<protein>
    <recommendedName>
        <fullName evidence="3">DUF3006 domain-containing protein</fullName>
    </recommendedName>
</protein>
<organism evidence="1 2">
    <name type="scientific">Robertmurraya siralis</name>
    <dbReference type="NCBI Taxonomy" id="77777"/>
    <lineage>
        <taxon>Bacteria</taxon>
        <taxon>Bacillati</taxon>
        <taxon>Bacillota</taxon>
        <taxon>Bacilli</taxon>
        <taxon>Bacillales</taxon>
        <taxon>Bacillaceae</taxon>
        <taxon>Robertmurraya</taxon>
    </lineage>
</organism>
<dbReference type="RefSeq" id="WP_095306286.1">
    <property type="nucleotide sequence ID" value="NZ_BORC01000001.1"/>
</dbReference>
<evidence type="ECO:0000313" key="2">
    <source>
        <dbReference type="Proteomes" id="UP000682111"/>
    </source>
</evidence>
<dbReference type="Pfam" id="PF11213">
    <property type="entry name" value="DUF3006"/>
    <property type="match status" value="1"/>
</dbReference>
<reference evidence="1" key="1">
    <citation type="submission" date="2021-03" db="EMBL/GenBank/DDBJ databases">
        <title>Antimicrobial resistance genes in bacteria isolated from Japanese honey, and their potential for conferring macrolide and lincosamide resistance in the American foulbrood pathogen Paenibacillus larvae.</title>
        <authorList>
            <person name="Okamoto M."/>
            <person name="Kumagai M."/>
            <person name="Kanamori H."/>
            <person name="Takamatsu D."/>
        </authorList>
    </citation>
    <scope>NUCLEOTIDE SEQUENCE</scope>
    <source>
        <strain evidence="1">J27TS8</strain>
    </source>
</reference>
<dbReference type="Proteomes" id="UP000682111">
    <property type="component" value="Unassembled WGS sequence"/>
</dbReference>
<dbReference type="InterPro" id="IPR021377">
    <property type="entry name" value="DUF3006"/>
</dbReference>
<dbReference type="EMBL" id="BORC01000001">
    <property type="protein sequence ID" value="GIN61010.1"/>
    <property type="molecule type" value="Genomic_DNA"/>
</dbReference>
<comment type="caution">
    <text evidence="1">The sequence shown here is derived from an EMBL/GenBank/DDBJ whole genome shotgun (WGS) entry which is preliminary data.</text>
</comment>
<keyword evidence="2" id="KW-1185">Reference proteome</keyword>
<accession>A0A920BSE7</accession>
<dbReference type="OrthoDB" id="2366034at2"/>
<evidence type="ECO:0000313" key="1">
    <source>
        <dbReference type="EMBL" id="GIN61010.1"/>
    </source>
</evidence>
<evidence type="ECO:0008006" key="3">
    <source>
        <dbReference type="Google" id="ProtNLM"/>
    </source>
</evidence>
<gene>
    <name evidence="1" type="ORF">J27TS8_10030</name>
</gene>
<name>A0A920BSE7_9BACI</name>
<sequence length="85" mass="9807">MKAYIDRFEESFAVLLLEESKKQHIKPIDQLPTGASPGMWLTLTLENNEIIKMELDDESTNSAKKSVNHLMAQLRSKKKESKFKK</sequence>
<dbReference type="AlphaFoldDB" id="A0A920BSE7"/>
<proteinExistence type="predicted"/>